<evidence type="ECO:0000313" key="1">
    <source>
        <dbReference type="EMBL" id="MYR34954.1"/>
    </source>
</evidence>
<name>A0A7K2IYP7_9ACTN</name>
<reference evidence="1 2" key="1">
    <citation type="journal article" date="2019" name="Nat. Commun.">
        <title>The antimicrobial potential of Streptomyces from insect microbiomes.</title>
        <authorList>
            <person name="Chevrette M.G."/>
            <person name="Carlson C.M."/>
            <person name="Ortega H.E."/>
            <person name="Thomas C."/>
            <person name="Ananiev G.E."/>
            <person name="Barns K.J."/>
            <person name="Book A.J."/>
            <person name="Cagnazzo J."/>
            <person name="Carlos C."/>
            <person name="Flanigan W."/>
            <person name="Grubbs K.J."/>
            <person name="Horn H.A."/>
            <person name="Hoffmann F.M."/>
            <person name="Klassen J.L."/>
            <person name="Knack J.J."/>
            <person name="Lewin G.R."/>
            <person name="McDonald B.R."/>
            <person name="Muller L."/>
            <person name="Melo W.G.P."/>
            <person name="Pinto-Tomas A.A."/>
            <person name="Schmitz A."/>
            <person name="Wendt-Pienkowski E."/>
            <person name="Wildman S."/>
            <person name="Zhao M."/>
            <person name="Zhang F."/>
            <person name="Bugni T.S."/>
            <person name="Andes D.R."/>
            <person name="Pupo M.T."/>
            <person name="Currie C.R."/>
        </authorList>
    </citation>
    <scope>NUCLEOTIDE SEQUENCE [LARGE SCALE GENOMIC DNA]</scope>
    <source>
        <strain evidence="1 2">SID5840</strain>
    </source>
</reference>
<protein>
    <submittedName>
        <fullName evidence="1">Uncharacterized protein</fullName>
    </submittedName>
</protein>
<dbReference type="AlphaFoldDB" id="A0A7K2IYP7"/>
<dbReference type="EMBL" id="WWHY01000001">
    <property type="protein sequence ID" value="MYR34954.1"/>
    <property type="molecule type" value="Genomic_DNA"/>
</dbReference>
<organism evidence="1 2">
    <name type="scientific">Nocardiopsis alba</name>
    <dbReference type="NCBI Taxonomy" id="53437"/>
    <lineage>
        <taxon>Bacteria</taxon>
        <taxon>Bacillati</taxon>
        <taxon>Actinomycetota</taxon>
        <taxon>Actinomycetes</taxon>
        <taxon>Streptosporangiales</taxon>
        <taxon>Nocardiopsidaceae</taxon>
        <taxon>Nocardiopsis</taxon>
    </lineage>
</organism>
<accession>A0A7K2IYP7</accession>
<dbReference type="Proteomes" id="UP000467124">
    <property type="component" value="Unassembled WGS sequence"/>
</dbReference>
<evidence type="ECO:0000313" key="2">
    <source>
        <dbReference type="Proteomes" id="UP000467124"/>
    </source>
</evidence>
<proteinExistence type="predicted"/>
<gene>
    <name evidence="1" type="ORF">GTW20_22515</name>
</gene>
<comment type="caution">
    <text evidence="1">The sequence shown here is derived from an EMBL/GenBank/DDBJ whole genome shotgun (WGS) entry which is preliminary data.</text>
</comment>
<sequence>MLVACLQAAVLGFLWCIAKFEAWSEGEVSIFTKYAAVVWVIAMACHGISFFLEPDTEDDRDIAP</sequence>